<comment type="caution">
    <text evidence="1">The sequence shown here is derived from an EMBL/GenBank/DDBJ whole genome shotgun (WGS) entry which is preliminary data.</text>
</comment>
<gene>
    <name evidence="1" type="ORF">IFR04_013226</name>
</gene>
<dbReference type="AlphaFoldDB" id="A0A8H7T7A4"/>
<dbReference type="Proteomes" id="UP000664132">
    <property type="component" value="Unassembled WGS sequence"/>
</dbReference>
<name>A0A8H7T7A4_9HELO</name>
<keyword evidence="2" id="KW-1185">Reference proteome</keyword>
<reference evidence="1" key="1">
    <citation type="submission" date="2021-02" db="EMBL/GenBank/DDBJ databases">
        <title>Genome sequence Cadophora malorum strain M34.</title>
        <authorList>
            <person name="Stefanovic E."/>
            <person name="Vu D."/>
            <person name="Scully C."/>
            <person name="Dijksterhuis J."/>
            <person name="Roader J."/>
            <person name="Houbraken J."/>
        </authorList>
    </citation>
    <scope>NUCLEOTIDE SEQUENCE</scope>
    <source>
        <strain evidence="1">M34</strain>
    </source>
</reference>
<protein>
    <submittedName>
        <fullName evidence="1">Uncharacterized protein</fullName>
    </submittedName>
</protein>
<dbReference type="OrthoDB" id="5427059at2759"/>
<evidence type="ECO:0000313" key="2">
    <source>
        <dbReference type="Proteomes" id="UP000664132"/>
    </source>
</evidence>
<organism evidence="1 2">
    <name type="scientific">Cadophora malorum</name>
    <dbReference type="NCBI Taxonomy" id="108018"/>
    <lineage>
        <taxon>Eukaryota</taxon>
        <taxon>Fungi</taxon>
        <taxon>Dikarya</taxon>
        <taxon>Ascomycota</taxon>
        <taxon>Pezizomycotina</taxon>
        <taxon>Leotiomycetes</taxon>
        <taxon>Helotiales</taxon>
        <taxon>Ploettnerulaceae</taxon>
        <taxon>Cadophora</taxon>
    </lineage>
</organism>
<dbReference type="EMBL" id="JAFJYH010000303">
    <property type="protein sequence ID" value="KAG4413648.1"/>
    <property type="molecule type" value="Genomic_DNA"/>
</dbReference>
<evidence type="ECO:0000313" key="1">
    <source>
        <dbReference type="EMBL" id="KAG4413648.1"/>
    </source>
</evidence>
<proteinExistence type="predicted"/>
<accession>A0A8H7T7A4</accession>
<sequence length="455" mass="52429">MPQNDPTSTSAIELLPIETQQAILSSLTSIASLKQCALSCPVLYTSYKAAESFIIAQILYNQIGFGVLPEAVLALSSSRLKSSDLEHFAEANFRKRRPPSSVYSFKDAFLMSELHMRVDLLRRIFFRKALTASQCASPSQPASPSEIDRIERAFYRFEMYRHIFSRFQQNRHWRVEAQQDMFFKYFSPWENEQLACVHEFLAQLVIPAFNEIAAHDVFWGSANIEAATDASSQYIQAILSQGLGHVHAIATAFSYSARRAVVYRLYPAYSDKFFHRGRNNAHTARAIVASVNDPLIQSFFENDDDGPEDAWRLAHSGLKANIPTFMVLTNSFRDYPTVRLWGYVMCDRARLVEWGAFRKNWIDLLNLGSYQEREEKRKLEEETREEWERSWKRRAKVHLAGGSGWWDEFDEGMVEWGNGKPSPWDDESKRRECVLCIGDVRCAPHRLVLRIRGHC</sequence>